<dbReference type="RefSeq" id="WP_194933922.1">
    <property type="nucleotide sequence ID" value="NZ_JACOPX010000004.1"/>
</dbReference>
<proteinExistence type="predicted"/>
<dbReference type="Pfam" id="PF18476">
    <property type="entry name" value="PIN_8"/>
    <property type="match status" value="1"/>
</dbReference>
<evidence type="ECO:0000313" key="3">
    <source>
        <dbReference type="Proteomes" id="UP000722111"/>
    </source>
</evidence>
<gene>
    <name evidence="2" type="ORF">H8F23_07470</name>
</gene>
<dbReference type="InterPro" id="IPR041578">
    <property type="entry name" value="PIN_8"/>
</dbReference>
<dbReference type="EMBL" id="JACOPX010000004">
    <property type="protein sequence ID" value="MBF6033081.1"/>
    <property type="molecule type" value="Genomic_DNA"/>
</dbReference>
<reference evidence="2 3" key="1">
    <citation type="submission" date="2020-08" db="EMBL/GenBank/DDBJ databases">
        <title>Description of novel Pseudomonas species.</title>
        <authorList>
            <person name="Duman M."/>
            <person name="Mulet M."/>
            <person name="Altun S."/>
            <person name="Saticioglu I.B."/>
            <person name="Lalucat J."/>
            <person name="Garcia-Valdes E."/>
        </authorList>
    </citation>
    <scope>NUCLEOTIDE SEQUENCE [LARGE SCALE GENOMIC DNA]</scope>
    <source>
        <strain evidence="2 3">P155</strain>
    </source>
</reference>
<comment type="caution">
    <text evidence="2">The sequence shown here is derived from an EMBL/GenBank/DDBJ whole genome shotgun (WGS) entry which is preliminary data.</text>
</comment>
<protein>
    <submittedName>
        <fullName evidence="2">DUF4935 domain-containing protein</fullName>
    </submittedName>
</protein>
<feature type="domain" description="PIN like" evidence="1">
    <location>
        <begin position="24"/>
        <end position="245"/>
    </location>
</feature>
<organism evidence="2 3">
    <name type="scientific">Pseudomonas neuropathica</name>
    <dbReference type="NCBI Taxonomy" id="2730425"/>
    <lineage>
        <taxon>Bacteria</taxon>
        <taxon>Pseudomonadati</taxon>
        <taxon>Pseudomonadota</taxon>
        <taxon>Gammaproteobacteria</taxon>
        <taxon>Pseudomonadales</taxon>
        <taxon>Pseudomonadaceae</taxon>
        <taxon>Pseudomonas</taxon>
    </lineage>
</organism>
<evidence type="ECO:0000259" key="1">
    <source>
        <dbReference type="Pfam" id="PF18476"/>
    </source>
</evidence>
<evidence type="ECO:0000313" key="2">
    <source>
        <dbReference type="EMBL" id="MBF6033081.1"/>
    </source>
</evidence>
<accession>A0ABS0BKK2</accession>
<keyword evidence="3" id="KW-1185">Reference proteome</keyword>
<name>A0ABS0BKK2_9PSED</name>
<dbReference type="Proteomes" id="UP000722111">
    <property type="component" value="Unassembled WGS sequence"/>
</dbReference>
<sequence>MRSLFPGQFANEPEKLKGLWEGGIIALDANVLLDLYRYSDSTRAALINVLELLKDRIWVSNQVAKEYFSNRLKLIGDQAKLYDGAIADLVKLKSGFENQKQHPFIGAQALEGFVDSFCKVVDELKVNKEIHDRRIYEDDIKDKLADLFEGRVGEGYEVERLEDIVTEGIARYQQKIPPGFKDAAKGGDGVTLSDRCAPYGDYIGWLQLIEKSKEEGVGVIYVTGDVKEDWWLKQSGKTVGPLPELIEEFILKTSNSFYMYQPDRFLEYANGFLHQEASPEAVEEIRETRLEETISNSVAESFVNKSINRTISRALNNLYRGDDAGGVPEEPSFYHGLTESECKAYIANLSFRRDLAKSSLDRRYRDLDLINLGGDVGRDVSEADVFEEVRSIEQNIKVLNSRLAIANNYLAALIEEQ</sequence>